<dbReference type="EMBL" id="LAZR01007054">
    <property type="protein sequence ID" value="KKM87794.1"/>
    <property type="molecule type" value="Genomic_DNA"/>
</dbReference>
<accession>A0A0F9KZP2</accession>
<gene>
    <name evidence="1" type="ORF">LCGC14_1265380</name>
</gene>
<name>A0A0F9KZP2_9ZZZZ</name>
<dbReference type="Pfam" id="PF07505">
    <property type="entry name" value="DUF5131"/>
    <property type="match status" value="1"/>
</dbReference>
<comment type="caution">
    <text evidence="1">The sequence shown here is derived from an EMBL/GenBank/DDBJ whole genome shotgun (WGS) entry which is preliminary data.</text>
</comment>
<organism evidence="1">
    <name type="scientific">marine sediment metagenome</name>
    <dbReference type="NCBI Taxonomy" id="412755"/>
    <lineage>
        <taxon>unclassified sequences</taxon>
        <taxon>metagenomes</taxon>
        <taxon>ecological metagenomes</taxon>
    </lineage>
</organism>
<proteinExistence type="predicted"/>
<protein>
    <submittedName>
        <fullName evidence="1">Uncharacterized protein</fullName>
    </submittedName>
</protein>
<evidence type="ECO:0000313" key="1">
    <source>
        <dbReference type="EMBL" id="KKM87794.1"/>
    </source>
</evidence>
<dbReference type="InterPro" id="IPR011101">
    <property type="entry name" value="DUF5131"/>
</dbReference>
<sequence>MNKTLIDWVRNPDGTQGYTWNPITGCLNHINGMCKGGNFPCYAHRLAHGRLKNVYLANTILPCHYEPNHIAHHLDPFYLRFWPERLQQGQDFLFSSQWRRYTKPAGVFVCDMSDLFGDGVPEDWTEQVLQVIRDASAHSSHRFYLLTKQPQNLAKFSPFPQNCWVGVTATNTNYAVAACYALQDIKAKVKYLSIEPLLAWVLSREGAESPALYQELVDAGINWLIIGAQTKPYKPPKIEWVQEIVEAADKAGIPVFQKDNPKPLLGNNLRQELPIGS</sequence>
<reference evidence="1" key="1">
    <citation type="journal article" date="2015" name="Nature">
        <title>Complex archaea that bridge the gap between prokaryotes and eukaryotes.</title>
        <authorList>
            <person name="Spang A."/>
            <person name="Saw J.H."/>
            <person name="Jorgensen S.L."/>
            <person name="Zaremba-Niedzwiedzka K."/>
            <person name="Martijn J."/>
            <person name="Lind A.E."/>
            <person name="van Eijk R."/>
            <person name="Schleper C."/>
            <person name="Guy L."/>
            <person name="Ettema T.J."/>
        </authorList>
    </citation>
    <scope>NUCLEOTIDE SEQUENCE</scope>
</reference>
<dbReference type="AlphaFoldDB" id="A0A0F9KZP2"/>